<feature type="non-terminal residue" evidence="1">
    <location>
        <position position="272"/>
    </location>
</feature>
<sequence length="272" mass="30381">MPVPLISNKARRAKAALRNPGMGGGASYIAGDPTVETLASFNPPQRAADAEVLGARDKITSRARDLARNNGWAAGGIAKEVDAVIGANFRPILKPDWKALGLDPEWAAEFKAQIEARWRAYAEDPRKMADVTRAQTVPQMFGTAYRTYLTEGEALALVAWRRRRATHTTLRIVDPDLLCNPGDTSDTPYLRGGIGLSKHGAAVRYYFRQGHRNQGWSDARDYTWKAVARERRTGRPQVLHFFDKLRDGQTRGVSRLAPIIEKLRMEDHYSRV</sequence>
<dbReference type="STRING" id="569882.SAMN04490248_1803"/>
<evidence type="ECO:0000313" key="1">
    <source>
        <dbReference type="EMBL" id="SEP28536.1"/>
    </source>
</evidence>
<gene>
    <name evidence="1" type="ORF">SAMN04490248_1803</name>
</gene>
<accession>A0A1H8WLM5</accession>
<dbReference type="Pfam" id="PF05136">
    <property type="entry name" value="Phage_portal_2"/>
    <property type="match status" value="1"/>
</dbReference>
<dbReference type="GO" id="GO:0005198">
    <property type="term" value="F:structural molecule activity"/>
    <property type="evidence" value="ECO:0007669"/>
    <property type="project" value="InterPro"/>
</dbReference>
<dbReference type="AlphaFoldDB" id="A0A1H8WLM5"/>
<name>A0A1H8WLM5_9RHOB</name>
<dbReference type="OrthoDB" id="9770450at2"/>
<reference evidence="1 2" key="1">
    <citation type="submission" date="2016-10" db="EMBL/GenBank/DDBJ databases">
        <authorList>
            <person name="de Groot N.N."/>
        </authorList>
    </citation>
    <scope>NUCLEOTIDE SEQUENCE [LARGE SCALE GENOMIC DNA]</scope>
    <source>
        <strain evidence="1 2">DSM 27842</strain>
    </source>
</reference>
<evidence type="ECO:0000313" key="2">
    <source>
        <dbReference type="Proteomes" id="UP000198893"/>
    </source>
</evidence>
<dbReference type="GO" id="GO:0019068">
    <property type="term" value="P:virion assembly"/>
    <property type="evidence" value="ECO:0007669"/>
    <property type="project" value="InterPro"/>
</dbReference>
<dbReference type="RefSeq" id="WP_139196345.1">
    <property type="nucleotide sequence ID" value="NZ_FODS01000080.1"/>
</dbReference>
<protein>
    <submittedName>
        <fullName evidence="1">Phage portal protein, lambda family</fullName>
    </submittedName>
</protein>
<keyword evidence="2" id="KW-1185">Reference proteome</keyword>
<dbReference type="EMBL" id="FODS01000080">
    <property type="protein sequence ID" value="SEP28536.1"/>
    <property type="molecule type" value="Genomic_DNA"/>
</dbReference>
<dbReference type="InterPro" id="IPR006429">
    <property type="entry name" value="Phage_lambda_portal"/>
</dbReference>
<organism evidence="1 2">
    <name type="scientific">Salinihabitans flavidus</name>
    <dbReference type="NCBI Taxonomy" id="569882"/>
    <lineage>
        <taxon>Bacteria</taxon>
        <taxon>Pseudomonadati</taxon>
        <taxon>Pseudomonadota</taxon>
        <taxon>Alphaproteobacteria</taxon>
        <taxon>Rhodobacterales</taxon>
        <taxon>Roseobacteraceae</taxon>
        <taxon>Salinihabitans</taxon>
    </lineage>
</organism>
<proteinExistence type="predicted"/>
<dbReference type="Proteomes" id="UP000198893">
    <property type="component" value="Unassembled WGS sequence"/>
</dbReference>